<comment type="caution">
    <text evidence="4">The sequence shown here is derived from an EMBL/GenBank/DDBJ whole genome shotgun (WGS) entry which is preliminary data.</text>
</comment>
<dbReference type="InterPro" id="IPR007111">
    <property type="entry name" value="NACHT_NTPase"/>
</dbReference>
<evidence type="ECO:0000256" key="1">
    <source>
        <dbReference type="ARBA" id="ARBA00022737"/>
    </source>
</evidence>
<feature type="compositionally biased region" description="Basic and acidic residues" evidence="2">
    <location>
        <begin position="10"/>
        <end position="31"/>
    </location>
</feature>
<dbReference type="Pfam" id="PF24883">
    <property type="entry name" value="NPHP3_N"/>
    <property type="match status" value="1"/>
</dbReference>
<gene>
    <name evidence="4" type="ORF">NP233_g5072</name>
</gene>
<accession>A0AAD5VTL0</accession>
<evidence type="ECO:0000259" key="3">
    <source>
        <dbReference type="PROSITE" id="PS50837"/>
    </source>
</evidence>
<dbReference type="SUPFAM" id="SSF52540">
    <property type="entry name" value="P-loop containing nucleoside triphosphate hydrolases"/>
    <property type="match status" value="1"/>
</dbReference>
<sequence>MLNSRKRSMASRDEEDRRKVKRFPVPEERGFTDPISAANIQPSAAGTTLIPLSRHPQQGEFESVDTSSCHDKVMANDFDRARLGTSMFTNAHHFTIGTAYLLDGSRHSEGQMDSEGGLEGEAGEEKRAKALEKLVVNGMPGAMLDSKERALAPRCNEDTRQQIRNNIIEWQRGSYGESRRLLWISGPVGVGKSALAQTVAEDFKEQGLLGACFFFSQQNDRRDSDAVIPTIAYQLASILPGYLSIVAKLIADEPLIFNKSHRRQFNDFIIEPIRILNTRRQLTARQTLVIIIDGLDECSDRAAQREFVEMISRHALTEIGSGILWIISSRPEPHLRIAFSTLDCKTTCLQWKLDIDDKEAQEDAMRILHTGFADMRSDYPDQLPEDWPSESQIQRIANRASGHLGFISFFIRFIGDKSHEDPSGRLEVCLRSLEKTGVHEGLNPLHALDLLYTQILSNIPEPILPTTLRILGFFIIYGDQTLTALLHANFLGLDRSTFYRALHHLHSVLYIPPAPEAGDNCLQIYHASFSDYLMDAIRSGRFVIEKDAVHLEVAVQALGWLNYRGKKKDHRSLPKPTWTSSHLSEEEISDSLATFAFTPCWKACVQVSKQSLTSLVSALENFDFDIYYIRPKASTEAFVDFIHWLFSLDPNYPALIAVETWTTGNGRIDMAGKTGIHYFNIMPHSFVTSLIGDVTPTNKYRILLRMGTSPGSVFWLTVNNIGYSYFVDIL</sequence>
<dbReference type="Proteomes" id="UP001213000">
    <property type="component" value="Unassembled WGS sequence"/>
</dbReference>
<dbReference type="EMBL" id="JANIEX010000290">
    <property type="protein sequence ID" value="KAJ3569401.1"/>
    <property type="molecule type" value="Genomic_DNA"/>
</dbReference>
<reference evidence="4" key="1">
    <citation type="submission" date="2022-07" db="EMBL/GenBank/DDBJ databases">
        <title>Genome Sequence of Leucocoprinus birnbaumii.</title>
        <authorList>
            <person name="Buettner E."/>
        </authorList>
    </citation>
    <scope>NUCLEOTIDE SEQUENCE</scope>
    <source>
        <strain evidence="4">VT141</strain>
    </source>
</reference>
<keyword evidence="5" id="KW-1185">Reference proteome</keyword>
<protein>
    <recommendedName>
        <fullName evidence="3">NACHT domain-containing protein</fullName>
    </recommendedName>
</protein>
<name>A0AAD5VTL0_9AGAR</name>
<feature type="region of interest" description="Disordered" evidence="2">
    <location>
        <begin position="1"/>
        <end position="33"/>
    </location>
</feature>
<dbReference type="AlphaFoldDB" id="A0AAD5VTL0"/>
<keyword evidence="1" id="KW-0677">Repeat</keyword>
<evidence type="ECO:0000313" key="5">
    <source>
        <dbReference type="Proteomes" id="UP001213000"/>
    </source>
</evidence>
<proteinExistence type="predicted"/>
<dbReference type="PANTHER" id="PTHR10039">
    <property type="entry name" value="AMELOGENIN"/>
    <property type="match status" value="1"/>
</dbReference>
<dbReference type="PROSITE" id="PS50837">
    <property type="entry name" value="NACHT"/>
    <property type="match status" value="1"/>
</dbReference>
<feature type="domain" description="NACHT" evidence="3">
    <location>
        <begin position="180"/>
        <end position="331"/>
    </location>
</feature>
<evidence type="ECO:0000313" key="4">
    <source>
        <dbReference type="EMBL" id="KAJ3569401.1"/>
    </source>
</evidence>
<dbReference type="Gene3D" id="3.40.50.300">
    <property type="entry name" value="P-loop containing nucleotide triphosphate hydrolases"/>
    <property type="match status" value="1"/>
</dbReference>
<dbReference type="InterPro" id="IPR056884">
    <property type="entry name" value="NPHP3-like_N"/>
</dbReference>
<organism evidence="4 5">
    <name type="scientific">Leucocoprinus birnbaumii</name>
    <dbReference type="NCBI Taxonomy" id="56174"/>
    <lineage>
        <taxon>Eukaryota</taxon>
        <taxon>Fungi</taxon>
        <taxon>Dikarya</taxon>
        <taxon>Basidiomycota</taxon>
        <taxon>Agaricomycotina</taxon>
        <taxon>Agaricomycetes</taxon>
        <taxon>Agaricomycetidae</taxon>
        <taxon>Agaricales</taxon>
        <taxon>Agaricineae</taxon>
        <taxon>Agaricaceae</taxon>
        <taxon>Leucocoprinus</taxon>
    </lineage>
</organism>
<dbReference type="PANTHER" id="PTHR10039:SF17">
    <property type="entry name" value="FUNGAL STAND N-TERMINAL GOODBYE DOMAIN-CONTAINING PROTEIN-RELATED"/>
    <property type="match status" value="1"/>
</dbReference>
<dbReference type="InterPro" id="IPR027417">
    <property type="entry name" value="P-loop_NTPase"/>
</dbReference>
<evidence type="ECO:0000256" key="2">
    <source>
        <dbReference type="SAM" id="MobiDB-lite"/>
    </source>
</evidence>